<evidence type="ECO:0000313" key="2">
    <source>
        <dbReference type="EMBL" id="MFF0545876.1"/>
    </source>
</evidence>
<name>A0ABW6PTX1_9NOCA</name>
<dbReference type="EMBL" id="JBIAMX010000017">
    <property type="protein sequence ID" value="MFF0545876.1"/>
    <property type="molecule type" value="Genomic_DNA"/>
</dbReference>
<proteinExistence type="predicted"/>
<feature type="compositionally biased region" description="Low complexity" evidence="1">
    <location>
        <begin position="28"/>
        <end position="40"/>
    </location>
</feature>
<protein>
    <submittedName>
        <fullName evidence="2">Uncharacterized protein</fullName>
    </submittedName>
</protein>
<reference evidence="2 3" key="1">
    <citation type="submission" date="2024-10" db="EMBL/GenBank/DDBJ databases">
        <title>The Natural Products Discovery Center: Release of the First 8490 Sequenced Strains for Exploring Actinobacteria Biosynthetic Diversity.</title>
        <authorList>
            <person name="Kalkreuter E."/>
            <person name="Kautsar S.A."/>
            <person name="Yang D."/>
            <person name="Bader C.D."/>
            <person name="Teijaro C.N."/>
            <person name="Fluegel L."/>
            <person name="Davis C.M."/>
            <person name="Simpson J.R."/>
            <person name="Lauterbach L."/>
            <person name="Steele A.D."/>
            <person name="Gui C."/>
            <person name="Meng S."/>
            <person name="Li G."/>
            <person name="Viehrig K."/>
            <person name="Ye F."/>
            <person name="Su P."/>
            <person name="Kiefer A.F."/>
            <person name="Nichols A."/>
            <person name="Cepeda A.J."/>
            <person name="Yan W."/>
            <person name="Fan B."/>
            <person name="Jiang Y."/>
            <person name="Adhikari A."/>
            <person name="Zheng C.-J."/>
            <person name="Schuster L."/>
            <person name="Cowan T.M."/>
            <person name="Smanski M.J."/>
            <person name="Chevrette M.G."/>
            <person name="De Carvalho L.P.S."/>
            <person name="Shen B."/>
        </authorList>
    </citation>
    <scope>NUCLEOTIDE SEQUENCE [LARGE SCALE GENOMIC DNA]</scope>
    <source>
        <strain evidence="2 3">NPDC004045</strain>
    </source>
</reference>
<accession>A0ABW6PTX1</accession>
<dbReference type="RefSeq" id="WP_387702318.1">
    <property type="nucleotide sequence ID" value="NZ_JBIAMX010000017.1"/>
</dbReference>
<comment type="caution">
    <text evidence="2">The sequence shown here is derived from an EMBL/GenBank/DDBJ whole genome shotgun (WGS) entry which is preliminary data.</text>
</comment>
<keyword evidence="3" id="KW-1185">Reference proteome</keyword>
<feature type="region of interest" description="Disordered" evidence="1">
    <location>
        <begin position="28"/>
        <end position="58"/>
    </location>
</feature>
<gene>
    <name evidence="2" type="ORF">ACFYTF_23845</name>
</gene>
<dbReference type="Proteomes" id="UP001601444">
    <property type="component" value="Unassembled WGS sequence"/>
</dbReference>
<evidence type="ECO:0000313" key="3">
    <source>
        <dbReference type="Proteomes" id="UP001601444"/>
    </source>
</evidence>
<sequence>MTESAPPASLPRWPVRVALHGRLGAWPRAASASASPCAPGRRSDRLSEASPIPPQDPQQELFDKELDEFFVEHFPGLTGYLRSRDERQLVGLVDLAHRMHAAALDLGALLRAGVREVR</sequence>
<evidence type="ECO:0000256" key="1">
    <source>
        <dbReference type="SAM" id="MobiDB-lite"/>
    </source>
</evidence>
<organism evidence="2 3">
    <name type="scientific">Nocardia thailandica</name>
    <dbReference type="NCBI Taxonomy" id="257275"/>
    <lineage>
        <taxon>Bacteria</taxon>
        <taxon>Bacillati</taxon>
        <taxon>Actinomycetota</taxon>
        <taxon>Actinomycetes</taxon>
        <taxon>Mycobacteriales</taxon>
        <taxon>Nocardiaceae</taxon>
        <taxon>Nocardia</taxon>
    </lineage>
</organism>